<sequence>MAFASEYCPELGLGAFGGDGSHGLGTMKVMVCEFYVKIKFQMGQYRPSSKNVPSINIPTLDNPLAARAHQSDKDTLKVEEVLIHPDCDVDGSYDYAIVRVRAAAANPCAPRSRQASMYSLNAVEVALRTKVRNRTCMLVTNLEFEKTNTNKTVMIPVTFVDTQHCWVSSDTVDWF</sequence>
<dbReference type="OrthoDB" id="10650447at2759"/>
<evidence type="ECO:0000313" key="1">
    <source>
        <dbReference type="EMBL" id="CAB0002201.1"/>
    </source>
</evidence>
<name>A0A6H5GJU2_9HEMI</name>
<organism evidence="1 2">
    <name type="scientific">Nesidiocoris tenuis</name>
    <dbReference type="NCBI Taxonomy" id="355587"/>
    <lineage>
        <taxon>Eukaryota</taxon>
        <taxon>Metazoa</taxon>
        <taxon>Ecdysozoa</taxon>
        <taxon>Arthropoda</taxon>
        <taxon>Hexapoda</taxon>
        <taxon>Insecta</taxon>
        <taxon>Pterygota</taxon>
        <taxon>Neoptera</taxon>
        <taxon>Paraneoptera</taxon>
        <taxon>Hemiptera</taxon>
        <taxon>Heteroptera</taxon>
        <taxon>Panheteroptera</taxon>
        <taxon>Cimicomorpha</taxon>
        <taxon>Miridae</taxon>
        <taxon>Dicyphina</taxon>
        <taxon>Nesidiocoris</taxon>
    </lineage>
</organism>
<feature type="non-terminal residue" evidence="1">
    <location>
        <position position="175"/>
    </location>
</feature>
<dbReference type="AlphaFoldDB" id="A0A6H5GJU2"/>
<dbReference type="EMBL" id="CADCXU010011970">
    <property type="protein sequence ID" value="CAB0002201.1"/>
    <property type="molecule type" value="Genomic_DNA"/>
</dbReference>
<reference evidence="1 2" key="1">
    <citation type="submission" date="2020-02" db="EMBL/GenBank/DDBJ databases">
        <authorList>
            <person name="Ferguson B K."/>
        </authorList>
    </citation>
    <scope>NUCLEOTIDE SEQUENCE [LARGE SCALE GENOMIC DNA]</scope>
</reference>
<evidence type="ECO:0000313" key="2">
    <source>
        <dbReference type="Proteomes" id="UP000479000"/>
    </source>
</evidence>
<proteinExistence type="predicted"/>
<protein>
    <submittedName>
        <fullName evidence="1">Uncharacterized protein</fullName>
    </submittedName>
</protein>
<dbReference type="Proteomes" id="UP000479000">
    <property type="component" value="Unassembled WGS sequence"/>
</dbReference>
<keyword evidence="2" id="KW-1185">Reference proteome</keyword>
<gene>
    <name evidence="1" type="ORF">NTEN_LOCUS7988</name>
</gene>
<accession>A0A6H5GJU2</accession>